<dbReference type="Pfam" id="PF12684">
    <property type="entry name" value="DUF3799"/>
    <property type="match status" value="1"/>
</dbReference>
<dbReference type="InterPro" id="IPR024432">
    <property type="entry name" value="Put_RecE_PDDEXK-like_dom"/>
</dbReference>
<sequence length="283" mass="31418">MTGVLPFVSVSGMNHNLAQGSDPAFCAGMTEADYRKAIGLSQSSLKIFHKSAAHYLASTEEQHEPTDAMILGSVFHAIMLQPDEAKELYAVKLKVDGRSKEGKAYNESFAVENAGKFIINVEQEAQLLQMRSSVIAHPKACVLLAQSDYKELPVFGTYPTPYGDVRLKGLIDAYDSKNGFINDIKTCESASPEDFKRAIWDRRYDFQDVQYGWLLQNAGKPVNQFNFICVEKKPPFAVAVYCISAESLLKSAGRWEDLVIEYGACQSSGIWKAYSDEVIELSL</sequence>
<proteinExistence type="predicted"/>
<dbReference type="Gene3D" id="3.90.320.10">
    <property type="match status" value="1"/>
</dbReference>
<protein>
    <submittedName>
        <fullName evidence="2">Exodeoxyribonuclease 8, PDDEXK-like domain containing protein</fullName>
    </submittedName>
</protein>
<dbReference type="InterPro" id="IPR011604">
    <property type="entry name" value="PDDEXK-like_dom_sf"/>
</dbReference>
<name>A0A6J5QPR5_9CAUD</name>
<accession>A0A6J5QPR5</accession>
<organism evidence="2">
    <name type="scientific">uncultured Caudovirales phage</name>
    <dbReference type="NCBI Taxonomy" id="2100421"/>
    <lineage>
        <taxon>Viruses</taxon>
        <taxon>Duplodnaviria</taxon>
        <taxon>Heunggongvirae</taxon>
        <taxon>Uroviricota</taxon>
        <taxon>Caudoviricetes</taxon>
        <taxon>Peduoviridae</taxon>
        <taxon>Maltschvirus</taxon>
        <taxon>Maltschvirus maltsch</taxon>
    </lineage>
</organism>
<gene>
    <name evidence="2" type="ORF">UFOVP1151_52</name>
</gene>
<dbReference type="EMBL" id="LR797097">
    <property type="protein sequence ID" value="CAB4186689.1"/>
    <property type="molecule type" value="Genomic_DNA"/>
</dbReference>
<reference evidence="2" key="1">
    <citation type="submission" date="2020-05" db="EMBL/GenBank/DDBJ databases">
        <authorList>
            <person name="Chiriac C."/>
            <person name="Salcher M."/>
            <person name="Ghai R."/>
            <person name="Kavagutti S V."/>
        </authorList>
    </citation>
    <scope>NUCLEOTIDE SEQUENCE</scope>
</reference>
<evidence type="ECO:0000313" key="2">
    <source>
        <dbReference type="EMBL" id="CAB4186689.1"/>
    </source>
</evidence>
<evidence type="ECO:0000259" key="1">
    <source>
        <dbReference type="Pfam" id="PF12684"/>
    </source>
</evidence>
<feature type="domain" description="Putative exodeoxyribonuclease 8 PDDEXK-like" evidence="1">
    <location>
        <begin position="41"/>
        <end position="276"/>
    </location>
</feature>